<dbReference type="STRING" id="882086.SacxiDRAFT_1938"/>
<evidence type="ECO:0000313" key="2">
    <source>
        <dbReference type="EMBL" id="EID54175.1"/>
    </source>
</evidence>
<sequence length="396" mass="43078">MTRRPELRAFLLTLDTETLVHILCEQADRDEELRQRLIELRGSRRLGSAEGTSSSGVEDAAAGARPADDAPGTARSARSDTVQLDSVLDTVQRLLDAGTSADVTPLARRTADRLVAAARESGDPSARLLEQLGRAVSLYSRACAAHPQPSRELAEWIIQLVFDSPVRSAVRLADFAEALGDDGLAWVRSAVDAVLADGGDSDRVRAARAVRLEIAEITSDVDTVVGLLSEELPRLDVSLRIVRVLRAAGRHSEAIAHAAKALGNGPVGHDGGSAPVVEALERVRTRQPPSDTSDVEQLLGADRYDEAWKVAADHDPSDVIPLYRQCVEQLIDSRNAQNYELAAVQLRRLRLLYRRAGISQEFSTYLAGLLGRHRRKTRLLDELRKARVALPKVLAG</sequence>
<dbReference type="OrthoDB" id="3677745at2"/>
<organism evidence="2 3">
    <name type="scientific">Saccharomonospora xinjiangensis XJ-54</name>
    <dbReference type="NCBI Taxonomy" id="882086"/>
    <lineage>
        <taxon>Bacteria</taxon>
        <taxon>Bacillati</taxon>
        <taxon>Actinomycetota</taxon>
        <taxon>Actinomycetes</taxon>
        <taxon>Pseudonocardiales</taxon>
        <taxon>Pseudonocardiaceae</taxon>
        <taxon>Saccharomonospora</taxon>
    </lineage>
</organism>
<dbReference type="EMBL" id="JH636049">
    <property type="protein sequence ID" value="EID54175.1"/>
    <property type="molecule type" value="Genomic_DNA"/>
</dbReference>
<keyword evidence="3" id="KW-1185">Reference proteome</keyword>
<dbReference type="AlphaFoldDB" id="I0V222"/>
<proteinExistence type="predicted"/>
<gene>
    <name evidence="2" type="ORF">SacxiDRAFT_1938</name>
</gene>
<feature type="compositionally biased region" description="Low complexity" evidence="1">
    <location>
        <begin position="60"/>
        <end position="75"/>
    </location>
</feature>
<dbReference type="eggNOG" id="COG4715">
    <property type="taxonomic scope" value="Bacteria"/>
</dbReference>
<evidence type="ECO:0000313" key="3">
    <source>
        <dbReference type="Proteomes" id="UP000004691"/>
    </source>
</evidence>
<evidence type="ECO:0000256" key="1">
    <source>
        <dbReference type="SAM" id="MobiDB-lite"/>
    </source>
</evidence>
<dbReference type="RefSeq" id="WP_006238324.1">
    <property type="nucleotide sequence ID" value="NZ_JH636049.1"/>
</dbReference>
<accession>I0V222</accession>
<name>I0V222_9PSEU</name>
<feature type="region of interest" description="Disordered" evidence="1">
    <location>
        <begin position="47"/>
        <end position="81"/>
    </location>
</feature>
<reference evidence="2 3" key="1">
    <citation type="submission" date="2012-01" db="EMBL/GenBank/DDBJ databases">
        <title>Improved High-Quality Draft sequence of Saccharomonospora xinjiangensis XJ-54.</title>
        <authorList>
            <consortium name="US DOE Joint Genome Institute"/>
            <person name="Lucas S."/>
            <person name="Han J."/>
            <person name="Lapidus A."/>
            <person name="Cheng J.-F."/>
            <person name="Goodwin L."/>
            <person name="Pitluck S."/>
            <person name="Peters L."/>
            <person name="Mikhailova N."/>
            <person name="Teshima H."/>
            <person name="Detter J.C."/>
            <person name="Han C."/>
            <person name="Tapia R."/>
            <person name="Land M."/>
            <person name="Hauser L."/>
            <person name="Kyrpides N."/>
            <person name="Ivanova N."/>
            <person name="Pagani I."/>
            <person name="Brambilla E.-M."/>
            <person name="Klenk H.-P."/>
            <person name="Woyke T."/>
        </authorList>
    </citation>
    <scope>NUCLEOTIDE SEQUENCE [LARGE SCALE GENOMIC DNA]</scope>
    <source>
        <strain evidence="2 3">XJ-54</strain>
    </source>
</reference>
<dbReference type="HOGENOM" id="CLU_052465_0_0_11"/>
<dbReference type="Proteomes" id="UP000004691">
    <property type="component" value="Unassembled WGS sequence"/>
</dbReference>
<protein>
    <submittedName>
        <fullName evidence="2">Uncharacterized protein</fullName>
    </submittedName>
</protein>